<dbReference type="GO" id="GO:0003990">
    <property type="term" value="F:acetylcholinesterase activity"/>
    <property type="evidence" value="ECO:0007669"/>
    <property type="project" value="TreeGrafter"/>
</dbReference>
<dbReference type="EC" id="3.1.1.-" evidence="6"/>
<dbReference type="PANTHER" id="PTHR43918:SF12">
    <property type="entry name" value="ACETYLCHOLINESTERASE 1"/>
    <property type="match status" value="1"/>
</dbReference>
<evidence type="ECO:0000256" key="1">
    <source>
        <dbReference type="ARBA" id="ARBA00005964"/>
    </source>
</evidence>
<keyword evidence="9" id="KW-1185">Reference proteome</keyword>
<feature type="domain" description="Carboxylesterase type B" evidence="8">
    <location>
        <begin position="57"/>
        <end position="572"/>
    </location>
</feature>
<name>A0A6P4ZC59_BRABE</name>
<dbReference type="Gene3D" id="3.40.50.1820">
    <property type="entry name" value="alpha/beta hydrolase"/>
    <property type="match status" value="1"/>
</dbReference>
<dbReference type="OrthoDB" id="408631at2759"/>
<evidence type="ECO:0000256" key="3">
    <source>
        <dbReference type="ARBA" id="ARBA00022801"/>
    </source>
</evidence>
<sequence>MPSDRPADWFCLLTTVSLVFPCIYIGKGSGNMAYHFLTQVLAALLTSWLAEVQAVADVTAPAGRVVGLELDVLGTTVHAFLGVPFARPPVGPRRFRRAEPMEPWGGTYNATRKPSACIQDLAFYGRPGSIYNTWTPNGPISEDCLYLNVWRPTPVPTRAAVLVWIYGGSFQVGSSTVDLYDGKYLAAAEGVVVVTVNYRVSTLGFLYTPSGGAPGNMGLTDQAMALTWVKENIASFGGDPNLVTLVGESAGGVSVGYLQMSPGTRDLFSRGIVQSGSVVMPWGRDSAAVAYNKTVRFAESVRVGCREWTRSSSKGADAILDCLRDKDAGQLVDTSVLRDTSFFPVVDGSFLVERPEDALAGGNFKKMDLLIGSNTNEPTLFFIEDLPGFSSNADGIITKEQFISGLKFYIPWLNEFAVDALVYQYTAWLHHEEASMYRDAFDLLYGDFFAFCPDVTAALAHVKQGSATYMYQFAHRPSNSVWPDWAGVVHGAEMAFVFGWPLDAALGYTLDEIQLSRRIMRHWANFARTGNPNNNNEVTWRAFDLVDGGYTVLDAHAPRMKTGPRFAACAFWENYVKPLTAKTDALMTSQSCDPATSDAQVRADSKAKFWLLYLILSSLSFLYYFALHH</sequence>
<dbReference type="PROSITE" id="PS00941">
    <property type="entry name" value="CARBOXYLESTERASE_B_2"/>
    <property type="match status" value="1"/>
</dbReference>
<dbReference type="InterPro" id="IPR050654">
    <property type="entry name" value="AChE-related_enzymes"/>
</dbReference>
<dbReference type="AlphaFoldDB" id="A0A6P4ZC59"/>
<accession>A0A6P4ZC59</accession>
<dbReference type="GO" id="GO:0005886">
    <property type="term" value="C:plasma membrane"/>
    <property type="evidence" value="ECO:0007669"/>
    <property type="project" value="TreeGrafter"/>
</dbReference>
<dbReference type="InterPro" id="IPR019819">
    <property type="entry name" value="Carboxylesterase_B_CS"/>
</dbReference>
<keyword evidence="7" id="KW-0812">Transmembrane</keyword>
<evidence type="ECO:0000256" key="7">
    <source>
        <dbReference type="SAM" id="Phobius"/>
    </source>
</evidence>
<dbReference type="PRINTS" id="PR00878">
    <property type="entry name" value="CHOLNESTRASE"/>
</dbReference>
<dbReference type="FunFam" id="3.40.50.1820:FF:000029">
    <property type="entry name" value="Acetylcholinesterase"/>
    <property type="match status" value="1"/>
</dbReference>
<evidence type="ECO:0000259" key="8">
    <source>
        <dbReference type="Pfam" id="PF00135"/>
    </source>
</evidence>
<keyword evidence="3 6" id="KW-0378">Hydrolase</keyword>
<dbReference type="InterPro" id="IPR019826">
    <property type="entry name" value="Carboxylesterase_B_AS"/>
</dbReference>
<dbReference type="GO" id="GO:0005615">
    <property type="term" value="C:extracellular space"/>
    <property type="evidence" value="ECO:0007669"/>
    <property type="project" value="TreeGrafter"/>
</dbReference>
<evidence type="ECO:0000256" key="5">
    <source>
        <dbReference type="PIRSR" id="PIRSR600997-1"/>
    </source>
</evidence>
<protein>
    <recommendedName>
        <fullName evidence="6">Carboxylic ester hydrolase</fullName>
        <ecNumber evidence="6">3.1.1.-</ecNumber>
    </recommendedName>
</protein>
<dbReference type="SUPFAM" id="SSF53474">
    <property type="entry name" value="alpha/beta-Hydrolases"/>
    <property type="match status" value="1"/>
</dbReference>
<organism evidence="9 10">
    <name type="scientific">Branchiostoma belcheri</name>
    <name type="common">Amphioxus</name>
    <dbReference type="NCBI Taxonomy" id="7741"/>
    <lineage>
        <taxon>Eukaryota</taxon>
        <taxon>Metazoa</taxon>
        <taxon>Chordata</taxon>
        <taxon>Cephalochordata</taxon>
        <taxon>Leptocardii</taxon>
        <taxon>Amphioxiformes</taxon>
        <taxon>Branchiostomatidae</taxon>
        <taxon>Branchiostoma</taxon>
    </lineage>
</organism>
<evidence type="ECO:0000256" key="2">
    <source>
        <dbReference type="ARBA" id="ARBA00022487"/>
    </source>
</evidence>
<dbReference type="PANTHER" id="PTHR43918">
    <property type="entry name" value="ACETYLCHOLINESTERASE"/>
    <property type="match status" value="1"/>
</dbReference>
<keyword evidence="2" id="KW-0719">Serine esterase</keyword>
<dbReference type="GO" id="GO:0006581">
    <property type="term" value="P:acetylcholine catabolic process"/>
    <property type="evidence" value="ECO:0007669"/>
    <property type="project" value="TreeGrafter"/>
</dbReference>
<dbReference type="Pfam" id="PF00135">
    <property type="entry name" value="COesterase"/>
    <property type="match status" value="1"/>
</dbReference>
<feature type="active site" description="Charge relay system" evidence="5">
    <location>
        <position position="377"/>
    </location>
</feature>
<gene>
    <name evidence="10" type="primary">LOC109472136</name>
</gene>
<feature type="active site" description="Charge relay system" evidence="5">
    <location>
        <position position="490"/>
    </location>
</feature>
<dbReference type="InterPro" id="IPR002018">
    <property type="entry name" value="CarbesteraseB"/>
</dbReference>
<comment type="similarity">
    <text evidence="1 6">Belongs to the type-B carboxylesterase/lipase family.</text>
</comment>
<dbReference type="InterPro" id="IPR000997">
    <property type="entry name" value="Cholinesterase"/>
</dbReference>
<dbReference type="GeneID" id="109472136"/>
<dbReference type="RefSeq" id="XP_019627271.1">
    <property type="nucleotide sequence ID" value="XM_019771712.1"/>
</dbReference>
<dbReference type="PROSITE" id="PS00122">
    <property type="entry name" value="CARBOXYLESTERASE_B_1"/>
    <property type="match status" value="1"/>
</dbReference>
<feature type="transmembrane region" description="Helical" evidence="7">
    <location>
        <begin position="609"/>
        <end position="627"/>
    </location>
</feature>
<proteinExistence type="inferred from homology"/>
<feature type="active site" description="Acyl-ester intermediate" evidence="5">
    <location>
        <position position="249"/>
    </location>
</feature>
<dbReference type="KEGG" id="bbel:109472136"/>
<reference evidence="10" key="1">
    <citation type="submission" date="2025-08" db="UniProtKB">
        <authorList>
            <consortium name="RefSeq"/>
        </authorList>
    </citation>
    <scope>IDENTIFICATION</scope>
    <source>
        <tissue evidence="10">Gonad</tissue>
    </source>
</reference>
<dbReference type="GO" id="GO:0019695">
    <property type="term" value="P:choline metabolic process"/>
    <property type="evidence" value="ECO:0007669"/>
    <property type="project" value="TreeGrafter"/>
</dbReference>
<keyword evidence="4" id="KW-1015">Disulfide bond</keyword>
<evidence type="ECO:0000313" key="9">
    <source>
        <dbReference type="Proteomes" id="UP000515135"/>
    </source>
</evidence>
<keyword evidence="7" id="KW-1133">Transmembrane helix</keyword>
<keyword evidence="7" id="KW-0472">Membrane</keyword>
<evidence type="ECO:0000256" key="6">
    <source>
        <dbReference type="RuleBase" id="RU361235"/>
    </source>
</evidence>
<dbReference type="InterPro" id="IPR029058">
    <property type="entry name" value="AB_hydrolase_fold"/>
</dbReference>
<evidence type="ECO:0000256" key="4">
    <source>
        <dbReference type="ARBA" id="ARBA00023157"/>
    </source>
</evidence>
<dbReference type="Proteomes" id="UP000515135">
    <property type="component" value="Unplaced"/>
</dbReference>
<evidence type="ECO:0000313" key="10">
    <source>
        <dbReference type="RefSeq" id="XP_019627271.1"/>
    </source>
</evidence>